<protein>
    <recommendedName>
        <fullName evidence="7">G-protein coupled receptors family 1 profile domain-containing protein</fullName>
    </recommendedName>
</protein>
<keyword evidence="4 6" id="KW-0472">Membrane</keyword>
<evidence type="ECO:0000256" key="2">
    <source>
        <dbReference type="ARBA" id="ARBA00022692"/>
    </source>
</evidence>
<evidence type="ECO:0000313" key="8">
    <source>
        <dbReference type="EMBL" id="CAF1643283.1"/>
    </source>
</evidence>
<feature type="transmembrane region" description="Helical" evidence="6">
    <location>
        <begin position="67"/>
        <end position="90"/>
    </location>
</feature>
<proteinExistence type="predicted"/>
<keyword evidence="3 6" id="KW-1133">Transmembrane helix</keyword>
<gene>
    <name evidence="8" type="ORF">XAT740_LOCUS53689</name>
</gene>
<evidence type="ECO:0000259" key="7">
    <source>
        <dbReference type="PROSITE" id="PS50262"/>
    </source>
</evidence>
<dbReference type="Gene3D" id="1.20.1070.10">
    <property type="entry name" value="Rhodopsin 7-helix transmembrane proteins"/>
    <property type="match status" value="1"/>
</dbReference>
<feature type="compositionally biased region" description="Polar residues" evidence="5">
    <location>
        <begin position="316"/>
        <end position="325"/>
    </location>
</feature>
<dbReference type="AlphaFoldDB" id="A0A816DXP6"/>
<dbReference type="InterPro" id="IPR017452">
    <property type="entry name" value="GPCR_Rhodpsn_7TM"/>
</dbReference>
<name>A0A816DXP6_ADIRI</name>
<feature type="transmembrane region" description="Helical" evidence="6">
    <location>
        <begin position="148"/>
        <end position="171"/>
    </location>
</feature>
<feature type="transmembrane region" description="Helical" evidence="6">
    <location>
        <begin position="271"/>
        <end position="294"/>
    </location>
</feature>
<feature type="transmembrane region" description="Helical" evidence="6">
    <location>
        <begin position="191"/>
        <end position="220"/>
    </location>
</feature>
<evidence type="ECO:0000256" key="6">
    <source>
        <dbReference type="SAM" id="Phobius"/>
    </source>
</evidence>
<feature type="region of interest" description="Disordered" evidence="5">
    <location>
        <begin position="309"/>
        <end position="331"/>
    </location>
</feature>
<keyword evidence="2 6" id="KW-0812">Transmembrane</keyword>
<evidence type="ECO:0000256" key="3">
    <source>
        <dbReference type="ARBA" id="ARBA00022989"/>
    </source>
</evidence>
<reference evidence="8" key="1">
    <citation type="submission" date="2021-02" db="EMBL/GenBank/DDBJ databases">
        <authorList>
            <person name="Nowell W R."/>
        </authorList>
    </citation>
    <scope>NUCLEOTIDE SEQUENCE</scope>
</reference>
<dbReference type="PROSITE" id="PS50262">
    <property type="entry name" value="G_PROTEIN_RECEP_F1_2"/>
    <property type="match status" value="1"/>
</dbReference>
<accession>A0A816DXP6</accession>
<feature type="transmembrane region" description="Helical" evidence="6">
    <location>
        <begin position="110"/>
        <end position="128"/>
    </location>
</feature>
<evidence type="ECO:0000256" key="1">
    <source>
        <dbReference type="ARBA" id="ARBA00004370"/>
    </source>
</evidence>
<sequence>MFNTSTNISSQGEDLKLIATTLTIITIAFASLNVLSCTVIILRLAFHAKCQRYNAKHSARRIGILHSINTFIHIDGQCLVVLIMASRTLYSDFYIVEKESSSPPSWHCRLLNYFISMFAAGIYGTCFLQSLFRFWRIMRPHRCIYHKFTFHCQLVVFHWILIIIISVPVWFRSIYLSSENYCLNRFSDTWASIYISITSAAVPISGIIIVYLKIVVYMNNVWSTRKRWRRMERDRLMIKRILLLVFVLSSSSSAAVLLWLLMFIQQRLHPLSYRLLCLIIQIGMLMCIITLLLVSPPLRRALLTTKTRHYRKKQDTNSSSDNSNPKLDGHGIMETHTEFLSSQTS</sequence>
<comment type="caution">
    <text evidence="8">The sequence shown here is derived from an EMBL/GenBank/DDBJ whole genome shotgun (WGS) entry which is preliminary data.</text>
</comment>
<dbReference type="Proteomes" id="UP000663828">
    <property type="component" value="Unassembled WGS sequence"/>
</dbReference>
<dbReference type="EMBL" id="CAJNOR010009303">
    <property type="protein sequence ID" value="CAF1643283.1"/>
    <property type="molecule type" value="Genomic_DNA"/>
</dbReference>
<evidence type="ECO:0000313" key="9">
    <source>
        <dbReference type="Proteomes" id="UP000663828"/>
    </source>
</evidence>
<dbReference type="GO" id="GO:0016020">
    <property type="term" value="C:membrane"/>
    <property type="evidence" value="ECO:0007669"/>
    <property type="project" value="UniProtKB-SubCell"/>
</dbReference>
<feature type="domain" description="G-protein coupled receptors family 1 profile" evidence="7">
    <location>
        <begin position="108"/>
        <end position="294"/>
    </location>
</feature>
<dbReference type="SUPFAM" id="SSF81321">
    <property type="entry name" value="Family A G protein-coupled receptor-like"/>
    <property type="match status" value="1"/>
</dbReference>
<feature type="transmembrane region" description="Helical" evidence="6">
    <location>
        <begin position="20"/>
        <end position="46"/>
    </location>
</feature>
<organism evidence="8 9">
    <name type="scientific">Adineta ricciae</name>
    <name type="common">Rotifer</name>
    <dbReference type="NCBI Taxonomy" id="249248"/>
    <lineage>
        <taxon>Eukaryota</taxon>
        <taxon>Metazoa</taxon>
        <taxon>Spiralia</taxon>
        <taxon>Gnathifera</taxon>
        <taxon>Rotifera</taxon>
        <taxon>Eurotatoria</taxon>
        <taxon>Bdelloidea</taxon>
        <taxon>Adinetida</taxon>
        <taxon>Adinetidae</taxon>
        <taxon>Adineta</taxon>
    </lineage>
</organism>
<comment type="subcellular location">
    <subcellularLocation>
        <location evidence="1">Membrane</location>
    </subcellularLocation>
</comment>
<evidence type="ECO:0000256" key="5">
    <source>
        <dbReference type="SAM" id="MobiDB-lite"/>
    </source>
</evidence>
<keyword evidence="9" id="KW-1185">Reference proteome</keyword>
<evidence type="ECO:0000256" key="4">
    <source>
        <dbReference type="ARBA" id="ARBA00023136"/>
    </source>
</evidence>
<feature type="transmembrane region" description="Helical" evidence="6">
    <location>
        <begin position="241"/>
        <end position="265"/>
    </location>
</feature>